<keyword evidence="5" id="KW-1278">Translocase</keyword>
<dbReference type="Proteomes" id="UP000886384">
    <property type="component" value="Unassembled WGS sequence"/>
</dbReference>
<evidence type="ECO:0000256" key="3">
    <source>
        <dbReference type="ARBA" id="ARBA00022989"/>
    </source>
</evidence>
<feature type="transmembrane region" description="Helical" evidence="5">
    <location>
        <begin position="322"/>
        <end position="347"/>
    </location>
</feature>
<dbReference type="PRINTS" id="PR01434">
    <property type="entry name" value="NADHDHGNASE5"/>
</dbReference>
<dbReference type="GO" id="GO:0005886">
    <property type="term" value="C:plasma membrane"/>
    <property type="evidence" value="ECO:0007669"/>
    <property type="project" value="UniProtKB-SubCell"/>
</dbReference>
<proteinExistence type="inferred from homology"/>
<dbReference type="GO" id="GO:0042773">
    <property type="term" value="P:ATP synthesis coupled electron transport"/>
    <property type="evidence" value="ECO:0007669"/>
    <property type="project" value="InterPro"/>
</dbReference>
<dbReference type="EC" id="7.1.1.-" evidence="5"/>
<feature type="transmembrane region" description="Helical" evidence="5">
    <location>
        <begin position="298"/>
        <end position="316"/>
    </location>
</feature>
<comment type="similarity">
    <text evidence="5">Belongs to the complex I subunit 2 family.</text>
</comment>
<feature type="domain" description="NADH:quinone oxidoreductase/Mrp antiporter transmembrane" evidence="7">
    <location>
        <begin position="123"/>
        <end position="417"/>
    </location>
</feature>
<keyword evidence="4 5" id="KW-0472">Membrane</keyword>
<evidence type="ECO:0000313" key="8">
    <source>
        <dbReference type="EMBL" id="HEC73260.1"/>
    </source>
</evidence>
<comment type="function">
    <text evidence="5">NDH-1 shuttles electrons from NADH, via FMN and iron-sulfur (Fe-S) centers, to quinones in the respiratory chain. The immediate electron acceptor for the enzyme in this species is believed to be ubiquinone. Couples the redox reaction to proton translocation (for every two electrons transferred, four hydrogen ions are translocated across the cytoplasmic membrane), and thus conserves the redox energy in a proton gradient.</text>
</comment>
<comment type="catalytic activity">
    <reaction evidence="5">
        <text>a quinone + NADH + 5 H(+)(in) = a quinol + NAD(+) + 4 H(+)(out)</text>
        <dbReference type="Rhea" id="RHEA:57888"/>
        <dbReference type="ChEBI" id="CHEBI:15378"/>
        <dbReference type="ChEBI" id="CHEBI:24646"/>
        <dbReference type="ChEBI" id="CHEBI:57540"/>
        <dbReference type="ChEBI" id="CHEBI:57945"/>
        <dbReference type="ChEBI" id="CHEBI:132124"/>
    </reaction>
</comment>
<dbReference type="InterPro" id="IPR001750">
    <property type="entry name" value="ND/Mrp_TM"/>
</dbReference>
<reference evidence="8" key="1">
    <citation type="journal article" date="2020" name="mSystems">
        <title>Genome- and Community-Level Interaction Insights into Carbon Utilization and Element Cycling Functions of Hydrothermarchaeota in Hydrothermal Sediment.</title>
        <authorList>
            <person name="Zhou Z."/>
            <person name="Liu Y."/>
            <person name="Xu W."/>
            <person name="Pan J."/>
            <person name="Luo Z.H."/>
            <person name="Li M."/>
        </authorList>
    </citation>
    <scope>NUCLEOTIDE SEQUENCE [LARGE SCALE GENOMIC DNA]</scope>
    <source>
        <strain evidence="8">HyVt-380</strain>
    </source>
</reference>
<accession>A0A7C1VQH7</accession>
<organism evidence="8">
    <name type="scientific">Methylophaga aminisulfidivorans</name>
    <dbReference type="NCBI Taxonomy" id="230105"/>
    <lineage>
        <taxon>Bacteria</taxon>
        <taxon>Pseudomonadati</taxon>
        <taxon>Pseudomonadota</taxon>
        <taxon>Gammaproteobacteria</taxon>
        <taxon>Thiotrichales</taxon>
        <taxon>Piscirickettsiaceae</taxon>
        <taxon>Methylophaga</taxon>
    </lineage>
</organism>
<feature type="transmembrane region" description="Helical" evidence="5">
    <location>
        <begin position="368"/>
        <end position="390"/>
    </location>
</feature>
<comment type="caution">
    <text evidence="8">The sequence shown here is derived from an EMBL/GenBank/DDBJ whole genome shotgun (WGS) entry which is preliminary data.</text>
</comment>
<dbReference type="Pfam" id="PF00361">
    <property type="entry name" value="Proton_antipo_M"/>
    <property type="match status" value="1"/>
</dbReference>
<dbReference type="PANTHER" id="PTHR22773">
    <property type="entry name" value="NADH DEHYDROGENASE"/>
    <property type="match status" value="1"/>
</dbReference>
<evidence type="ECO:0000256" key="1">
    <source>
        <dbReference type="ARBA" id="ARBA00004127"/>
    </source>
</evidence>
<evidence type="ECO:0000256" key="4">
    <source>
        <dbReference type="ARBA" id="ARBA00023136"/>
    </source>
</evidence>
<feature type="transmembrane region" description="Helical" evidence="5">
    <location>
        <begin position="160"/>
        <end position="182"/>
    </location>
</feature>
<feature type="transmembrane region" description="Helical" evidence="5">
    <location>
        <begin position="272"/>
        <end position="291"/>
    </location>
</feature>
<feature type="transmembrane region" description="Helical" evidence="5">
    <location>
        <begin position="240"/>
        <end position="260"/>
    </location>
</feature>
<feature type="transmembrane region" description="Helical" evidence="5">
    <location>
        <begin position="202"/>
        <end position="228"/>
    </location>
</feature>
<keyword evidence="5" id="KW-0874">Quinone</keyword>
<gene>
    <name evidence="5 8" type="primary">nuoN</name>
    <name evidence="8" type="ORF">ENI26_02685</name>
</gene>
<keyword evidence="5" id="KW-0520">NAD</keyword>
<keyword evidence="5" id="KW-0813">Transport</keyword>
<dbReference type="GO" id="GO:0008137">
    <property type="term" value="F:NADH dehydrogenase (ubiquinone) activity"/>
    <property type="evidence" value="ECO:0007669"/>
    <property type="project" value="InterPro"/>
</dbReference>
<comment type="subunit">
    <text evidence="5">NDH-1 is composed of 14 different subunits. Subunits NuoA, H, J, K, L, M, N constitute the membrane sector of the complex.</text>
</comment>
<evidence type="ECO:0000256" key="2">
    <source>
        <dbReference type="ARBA" id="ARBA00022692"/>
    </source>
</evidence>
<evidence type="ECO:0000256" key="6">
    <source>
        <dbReference type="RuleBase" id="RU000320"/>
    </source>
</evidence>
<dbReference type="GO" id="GO:0012505">
    <property type="term" value="C:endomembrane system"/>
    <property type="evidence" value="ECO:0007669"/>
    <property type="project" value="UniProtKB-SubCell"/>
</dbReference>
<dbReference type="EMBL" id="DRHY01000060">
    <property type="protein sequence ID" value="HEC73260.1"/>
    <property type="molecule type" value="Genomic_DNA"/>
</dbReference>
<dbReference type="AlphaFoldDB" id="A0A7C1VQH7"/>
<dbReference type="NCBIfam" id="NF004442">
    <property type="entry name" value="PRK05777.1-5"/>
    <property type="match status" value="1"/>
</dbReference>
<dbReference type="InterPro" id="IPR010096">
    <property type="entry name" value="NADH-Q_OxRdtase_suN/2"/>
</dbReference>
<feature type="transmembrane region" description="Helical" evidence="5">
    <location>
        <begin position="402"/>
        <end position="423"/>
    </location>
</feature>
<keyword evidence="5" id="KW-1003">Cell membrane</keyword>
<evidence type="ECO:0000259" key="7">
    <source>
        <dbReference type="Pfam" id="PF00361"/>
    </source>
</evidence>
<sequence length="476" mass="52319">MFQVPDMQLALPEMLMLAISCFLLLFVAFTSNKKMEWVHRFAILGLFVTILSIVLSWGQTGQTFSSTYIKDPLSDLLKLSICLLNVIVLIYSYSYLKARQLMQGEFYVLAMFATLGMMIMVSAAHFITLYLGLELMSLCLYALVAMQRDSVLATEAAMKYFILGAIASGMLLYGMSIIYGVTGSLALVDIATYIHSSSGDETLLSFALVFIVIAIGFKFGAVPFHMWLPDVYQGAPTAMTLFLASAPKLAAFALLIRLLGEGLIDLHGYWQQMLIAMAVLSMIIGNVVAIAQSNLKRMLAYSTISHVGFLLLGVLTGSDQGFAASLFYILIYTLMVLGAFGVILLLSKQGFEAEYIDDFKGLSSQHPWFALLMLILMFSMAGIPPLAGFYAKLLVIKSVIDADLFAVAIIAVMASVVGAFYYLRIIKVMFFDQAEKAITIEASLMMKVILSLNTFLVLALGIFPGFLMSMSSRIFL</sequence>
<feature type="transmembrane region" description="Helical" evidence="5">
    <location>
        <begin position="129"/>
        <end position="148"/>
    </location>
</feature>
<keyword evidence="5" id="KW-0830">Ubiquinone</keyword>
<feature type="transmembrane region" description="Helical" evidence="5">
    <location>
        <begin position="106"/>
        <end position="123"/>
    </location>
</feature>
<dbReference type="GO" id="GO:0050136">
    <property type="term" value="F:NADH dehydrogenase (quinone) (non-electrogenic) activity"/>
    <property type="evidence" value="ECO:0007669"/>
    <property type="project" value="UniProtKB-UniRule"/>
</dbReference>
<keyword evidence="8" id="KW-0560">Oxidoreductase</keyword>
<dbReference type="HAMAP" id="MF_00445">
    <property type="entry name" value="NDH1_NuoN_1"/>
    <property type="match status" value="1"/>
</dbReference>
<protein>
    <recommendedName>
        <fullName evidence="5">NADH-quinone oxidoreductase subunit N</fullName>
        <ecNumber evidence="5">7.1.1.-</ecNumber>
    </recommendedName>
    <alternativeName>
        <fullName evidence="5">NADH dehydrogenase I subunit N</fullName>
    </alternativeName>
    <alternativeName>
        <fullName evidence="5">NDH-1 subunit N</fullName>
    </alternativeName>
</protein>
<name>A0A7C1VQH7_9GAMM</name>
<feature type="transmembrane region" description="Helical" evidence="5">
    <location>
        <begin position="37"/>
        <end position="57"/>
    </location>
</feature>
<keyword evidence="3 5" id="KW-1133">Transmembrane helix</keyword>
<feature type="transmembrane region" description="Helical" evidence="5">
    <location>
        <begin position="77"/>
        <end position="94"/>
    </location>
</feature>
<comment type="subcellular location">
    <subcellularLocation>
        <location evidence="5">Cell membrane</location>
        <topology evidence="5">Multi-pass membrane protein</topology>
    </subcellularLocation>
    <subcellularLocation>
        <location evidence="1">Endomembrane system</location>
        <topology evidence="1">Multi-pass membrane protein</topology>
    </subcellularLocation>
    <subcellularLocation>
        <location evidence="6">Membrane</location>
        <topology evidence="6">Multi-pass membrane protein</topology>
    </subcellularLocation>
</comment>
<feature type="transmembrane region" description="Helical" evidence="5">
    <location>
        <begin position="444"/>
        <end position="467"/>
    </location>
</feature>
<keyword evidence="2 5" id="KW-0812">Transmembrane</keyword>
<feature type="transmembrane region" description="Helical" evidence="5">
    <location>
        <begin position="14"/>
        <end position="30"/>
    </location>
</feature>
<evidence type="ECO:0000256" key="5">
    <source>
        <dbReference type="HAMAP-Rule" id="MF_00445"/>
    </source>
</evidence>
<dbReference type="NCBIfam" id="TIGR01770">
    <property type="entry name" value="NDH_I_N"/>
    <property type="match status" value="1"/>
</dbReference>
<dbReference type="GO" id="GO:0048038">
    <property type="term" value="F:quinone binding"/>
    <property type="evidence" value="ECO:0007669"/>
    <property type="project" value="UniProtKB-KW"/>
</dbReference>